<protein>
    <submittedName>
        <fullName evidence="1">Uncharacterized protein</fullName>
    </submittedName>
</protein>
<keyword evidence="2" id="KW-1185">Reference proteome</keyword>
<name>A0ABS1LIY6_9MICO</name>
<dbReference type="Proteomes" id="UP000675409">
    <property type="component" value="Unassembled WGS sequence"/>
</dbReference>
<comment type="caution">
    <text evidence="1">The sequence shown here is derived from an EMBL/GenBank/DDBJ whole genome shotgun (WGS) entry which is preliminary data.</text>
</comment>
<evidence type="ECO:0000313" key="1">
    <source>
        <dbReference type="EMBL" id="MBL0886210.1"/>
    </source>
</evidence>
<reference evidence="1 2" key="1">
    <citation type="journal article" date="2021" name="Arch. Microbiol.">
        <title>Myceligenerans indicum sp. nov., an actinobacterium isolated from mangrove sediment of Sundarbans, India.</title>
        <authorList>
            <person name="Asha K."/>
            <person name="Bhadury P."/>
        </authorList>
    </citation>
    <scope>NUCLEOTIDE SEQUENCE [LARGE SCALE GENOMIC DNA]</scope>
    <source>
        <strain evidence="1 2">I2</strain>
    </source>
</reference>
<dbReference type="RefSeq" id="WP_201846048.1">
    <property type="nucleotide sequence ID" value="NZ_JABBYC010000009.1"/>
</dbReference>
<evidence type="ECO:0000313" key="2">
    <source>
        <dbReference type="Proteomes" id="UP000675409"/>
    </source>
</evidence>
<gene>
    <name evidence="1" type="ORF">HGK34_07990</name>
</gene>
<accession>A0ABS1LIY6</accession>
<organism evidence="1 2">
    <name type="scientific">Myceligenerans indicum</name>
    <dbReference type="NCBI Taxonomy" id="2593663"/>
    <lineage>
        <taxon>Bacteria</taxon>
        <taxon>Bacillati</taxon>
        <taxon>Actinomycetota</taxon>
        <taxon>Actinomycetes</taxon>
        <taxon>Micrococcales</taxon>
        <taxon>Promicromonosporaceae</taxon>
        <taxon>Myceligenerans</taxon>
    </lineage>
</organism>
<sequence>MSPDLARAATEELLAAAGFWLDKVDPDRQRVVDAAVGALVADLDSPALRELAGLYGDEPSDTLDGLARQTAQELGLPEPTAEDAVRIDLKNRCQTVLDGTASPRTVTAWAYDLDVPRTPGPRRFPLLDPFIKIEHTYDYLEDLRGYADEAKVDRAHIDLDIARLDVEVRDEALKLLDHRSGNGPR</sequence>
<dbReference type="EMBL" id="JABBYC010000009">
    <property type="protein sequence ID" value="MBL0886210.1"/>
    <property type="molecule type" value="Genomic_DNA"/>
</dbReference>
<proteinExistence type="predicted"/>